<gene>
    <name evidence="3" type="ORF">EV675_4504</name>
</gene>
<dbReference type="InterPro" id="IPR041238">
    <property type="entry name" value="Rap1a"/>
</dbReference>
<reference evidence="3 4" key="1">
    <citation type="submission" date="2019-02" db="EMBL/GenBank/DDBJ databases">
        <title>Genomic Encyclopedia of Type Strains, Phase IV (KMG-IV): sequencing the most valuable type-strain genomes for metagenomic binning, comparative biology and taxonomic classification.</title>
        <authorList>
            <person name="Goeker M."/>
        </authorList>
    </citation>
    <scope>NUCLEOTIDE SEQUENCE [LARGE SCALE GENOMIC DNA]</scope>
    <source>
        <strain evidence="3 4">K24</strain>
    </source>
</reference>
<feature type="domain" description="Rap1a immunity protein" evidence="2">
    <location>
        <begin position="25"/>
        <end position="113"/>
    </location>
</feature>
<evidence type="ECO:0000313" key="3">
    <source>
        <dbReference type="EMBL" id="RZS81874.1"/>
    </source>
</evidence>
<organism evidence="3 4">
    <name type="scientific">Pigmentiphaga kullae</name>
    <dbReference type="NCBI Taxonomy" id="151784"/>
    <lineage>
        <taxon>Bacteria</taxon>
        <taxon>Pseudomonadati</taxon>
        <taxon>Pseudomonadota</taxon>
        <taxon>Betaproteobacteria</taxon>
        <taxon>Burkholderiales</taxon>
        <taxon>Alcaligenaceae</taxon>
        <taxon>Pigmentiphaga</taxon>
    </lineage>
</organism>
<evidence type="ECO:0000259" key="2">
    <source>
        <dbReference type="Pfam" id="PF18602"/>
    </source>
</evidence>
<dbReference type="EMBL" id="SGXC01000002">
    <property type="protein sequence ID" value="RZS81874.1"/>
    <property type="molecule type" value="Genomic_DNA"/>
</dbReference>
<protein>
    <recommendedName>
        <fullName evidence="2">Rap1a immunity protein domain-containing protein</fullName>
    </recommendedName>
</protein>
<evidence type="ECO:0000313" key="4">
    <source>
        <dbReference type="Proteomes" id="UP000292445"/>
    </source>
</evidence>
<dbReference type="OrthoDB" id="8686904at2"/>
<dbReference type="Pfam" id="PF18602">
    <property type="entry name" value="Rap1a"/>
    <property type="match status" value="1"/>
</dbReference>
<feature type="chain" id="PRO_5020655330" description="Rap1a immunity protein domain-containing protein" evidence="1">
    <location>
        <begin position="21"/>
        <end position="115"/>
    </location>
</feature>
<dbReference type="AlphaFoldDB" id="A0A4V2F3C1"/>
<feature type="signal peptide" evidence="1">
    <location>
        <begin position="1"/>
        <end position="20"/>
    </location>
</feature>
<dbReference type="Proteomes" id="UP000292445">
    <property type="component" value="Unassembled WGS sequence"/>
</dbReference>
<dbReference type="RefSeq" id="WP_130359964.1">
    <property type="nucleotide sequence ID" value="NZ_SGXC01000002.1"/>
</dbReference>
<sequence>MKIAAPLLLLATLAVLPAHAAEPWTGAFWNEQCAPGASGEASLGCSSFVMGAIDGMRVQSMATRTPLPFCAPGNVSTGRTVELFRERLASRPQDHGLPAVVILVNALGEAYPCKQ</sequence>
<accession>A0A4V2F3C1</accession>
<comment type="caution">
    <text evidence="3">The sequence shown here is derived from an EMBL/GenBank/DDBJ whole genome shotgun (WGS) entry which is preliminary data.</text>
</comment>
<proteinExistence type="predicted"/>
<keyword evidence="4" id="KW-1185">Reference proteome</keyword>
<keyword evidence="1" id="KW-0732">Signal</keyword>
<name>A0A4V2F3C1_9BURK</name>
<evidence type="ECO:0000256" key="1">
    <source>
        <dbReference type="SAM" id="SignalP"/>
    </source>
</evidence>